<accession>A0ABR3GRP3</accession>
<gene>
    <name evidence="2" type="ORF">Q9L58_002305</name>
</gene>
<reference evidence="2 3" key="1">
    <citation type="submission" date="2024-02" db="EMBL/GenBank/DDBJ databases">
        <title>Discinaceae phylogenomics.</title>
        <authorList>
            <person name="Dirks A.C."/>
            <person name="James T.Y."/>
        </authorList>
    </citation>
    <scope>NUCLEOTIDE SEQUENCE [LARGE SCALE GENOMIC DNA]</scope>
    <source>
        <strain evidence="2 3">ACD0624</strain>
    </source>
</reference>
<feature type="region of interest" description="Disordered" evidence="1">
    <location>
        <begin position="221"/>
        <end position="419"/>
    </location>
</feature>
<sequence length="434" mass="47565">MPRKLPWATTTTTISPTATAPPKKEPPPKRQRTSPSSSSAGRPARRDVPAPTKTSAPNNDPVLAKPEYMTPRDEHYIMVEDEFLTIAQIYTRSVHRAEYERLQHLAHAKNATRISEIQRPVSGVPRMSKETLMKHELAAKQQARESALEGLPSVARKWDEDSSEDEARKAVRSVWAKSSLGLLMCSPKKRERDLSARWTVKPGTRAAAGFVKSEVDTRRRRRLFTSTDSQELGREINIAERQTGSSTGTGKPAVKQAPRPAPPKHEPVVEQGAESASDTSSSDDDDLDAPVVRQASRSSSQVLPTARPSSIANPPHRSTTFPTIYPPSSTHQPLPKLSRHATAPLPSRSSQPAFSSSPPLPPPKKPPPDFDFDFGLIASKRSASSYRGRSMTARKQAEQQKSIISSPPAKGVGRGGGEVRQRPRLLDALFFVGE</sequence>
<name>A0ABR3GRP3_9PEZI</name>
<dbReference type="Proteomes" id="UP001447188">
    <property type="component" value="Unassembled WGS sequence"/>
</dbReference>
<evidence type="ECO:0000313" key="2">
    <source>
        <dbReference type="EMBL" id="KAL0638579.1"/>
    </source>
</evidence>
<feature type="compositionally biased region" description="Polar residues" evidence="1">
    <location>
        <begin position="307"/>
        <end position="332"/>
    </location>
</feature>
<feature type="compositionally biased region" description="Polar residues" evidence="1">
    <location>
        <begin position="240"/>
        <end position="249"/>
    </location>
</feature>
<comment type="caution">
    <text evidence="2">The sequence shown here is derived from an EMBL/GenBank/DDBJ whole genome shotgun (WGS) entry which is preliminary data.</text>
</comment>
<feature type="compositionally biased region" description="Low complexity" evidence="1">
    <location>
        <begin position="8"/>
        <end position="21"/>
    </location>
</feature>
<evidence type="ECO:0000256" key="1">
    <source>
        <dbReference type="SAM" id="MobiDB-lite"/>
    </source>
</evidence>
<feature type="region of interest" description="Disordered" evidence="1">
    <location>
        <begin position="1"/>
        <end position="66"/>
    </location>
</feature>
<feature type="compositionally biased region" description="Low complexity" evidence="1">
    <location>
        <begin position="346"/>
        <end position="357"/>
    </location>
</feature>
<organism evidence="2 3">
    <name type="scientific">Discina gigas</name>
    <dbReference type="NCBI Taxonomy" id="1032678"/>
    <lineage>
        <taxon>Eukaryota</taxon>
        <taxon>Fungi</taxon>
        <taxon>Dikarya</taxon>
        <taxon>Ascomycota</taxon>
        <taxon>Pezizomycotina</taxon>
        <taxon>Pezizomycetes</taxon>
        <taxon>Pezizales</taxon>
        <taxon>Discinaceae</taxon>
        <taxon>Discina</taxon>
    </lineage>
</organism>
<protein>
    <submittedName>
        <fullName evidence="2">Uncharacterized protein</fullName>
    </submittedName>
</protein>
<evidence type="ECO:0000313" key="3">
    <source>
        <dbReference type="Proteomes" id="UP001447188"/>
    </source>
</evidence>
<feature type="compositionally biased region" description="Low complexity" evidence="1">
    <location>
        <begin position="33"/>
        <end position="42"/>
    </location>
</feature>
<proteinExistence type="predicted"/>
<feature type="compositionally biased region" description="Low complexity" evidence="1">
    <location>
        <begin position="291"/>
        <end position="302"/>
    </location>
</feature>
<keyword evidence="3" id="KW-1185">Reference proteome</keyword>
<dbReference type="EMBL" id="JBBBZM010000020">
    <property type="protein sequence ID" value="KAL0638579.1"/>
    <property type="molecule type" value="Genomic_DNA"/>
</dbReference>